<reference evidence="1" key="1">
    <citation type="submission" date="2023-06" db="EMBL/GenBank/DDBJ databases">
        <title>Draft Genome Sequences of Representative Paenibacillus Polymyxa, Bacillus cereus, Fictibacillus sp., and Brevibacillus agri Strains Isolated from Amazonian Dark Earth.</title>
        <authorList>
            <person name="Pellegrinetti T.A."/>
            <person name="Cunha I.C.M."/>
            <person name="Chaves M.G."/>
            <person name="Freitas A.S."/>
            <person name="Silva A.V.R."/>
            <person name="Tsai S.M."/>
            <person name="Mendes L.W."/>
        </authorList>
    </citation>
    <scope>NUCLEOTIDE SEQUENCE</scope>
    <source>
        <strain evidence="1">CENA-BCM004</strain>
    </source>
</reference>
<gene>
    <name evidence="1" type="ORF">QYF49_14995</name>
</gene>
<sequence>MTCFIPGGRLGGAEISDWGVYQERSLQGGLGYTEDKLKTIFSTFTAVECRRMNVMEAGSAMFGVEDFLTALVKK</sequence>
<name>A0ABT8E8P5_9BACL</name>
<dbReference type="EMBL" id="JAUHLN010000002">
    <property type="protein sequence ID" value="MDN4074297.1"/>
    <property type="molecule type" value="Genomic_DNA"/>
</dbReference>
<accession>A0ABT8E8P5</accession>
<protein>
    <submittedName>
        <fullName evidence="1">Uncharacterized protein</fullName>
    </submittedName>
</protein>
<comment type="caution">
    <text evidence="1">The sequence shown here is derived from an EMBL/GenBank/DDBJ whole genome shotgun (WGS) entry which is preliminary data.</text>
</comment>
<proteinExistence type="predicted"/>
<evidence type="ECO:0000313" key="1">
    <source>
        <dbReference type="EMBL" id="MDN4074297.1"/>
    </source>
</evidence>
<organism evidence="1 2">
    <name type="scientific">Fictibacillus terranigra</name>
    <dbReference type="NCBI Taxonomy" id="3058424"/>
    <lineage>
        <taxon>Bacteria</taxon>
        <taxon>Bacillati</taxon>
        <taxon>Bacillota</taxon>
        <taxon>Bacilli</taxon>
        <taxon>Bacillales</taxon>
        <taxon>Fictibacillaceae</taxon>
        <taxon>Fictibacillus</taxon>
    </lineage>
</organism>
<evidence type="ECO:0000313" key="2">
    <source>
        <dbReference type="Proteomes" id="UP001168694"/>
    </source>
</evidence>
<keyword evidence="2" id="KW-1185">Reference proteome</keyword>
<dbReference type="Proteomes" id="UP001168694">
    <property type="component" value="Unassembled WGS sequence"/>
</dbReference>
<dbReference type="RefSeq" id="WP_290400363.1">
    <property type="nucleotide sequence ID" value="NZ_JAUHLN010000002.1"/>
</dbReference>